<dbReference type="Gene3D" id="1.10.10.10">
    <property type="entry name" value="Winged helix-like DNA-binding domain superfamily/Winged helix DNA-binding domain"/>
    <property type="match status" value="1"/>
</dbReference>
<keyword evidence="2" id="KW-0805">Transcription regulation</keyword>
<dbReference type="InterPro" id="IPR036390">
    <property type="entry name" value="WH_DNA-bd_sf"/>
</dbReference>
<dbReference type="Pfam" id="PF03466">
    <property type="entry name" value="LysR_substrate"/>
    <property type="match status" value="1"/>
</dbReference>
<dbReference type="SUPFAM" id="SSF46785">
    <property type="entry name" value="Winged helix' DNA-binding domain"/>
    <property type="match status" value="1"/>
</dbReference>
<evidence type="ECO:0000256" key="1">
    <source>
        <dbReference type="ARBA" id="ARBA00009437"/>
    </source>
</evidence>
<dbReference type="AlphaFoldDB" id="A0A7T2W131"/>
<dbReference type="InterPro" id="IPR058163">
    <property type="entry name" value="LysR-type_TF_proteobact-type"/>
</dbReference>
<dbReference type="SUPFAM" id="SSF53850">
    <property type="entry name" value="Periplasmic binding protein-like II"/>
    <property type="match status" value="1"/>
</dbReference>
<comment type="similarity">
    <text evidence="1">Belongs to the LysR transcriptional regulatory family.</text>
</comment>
<dbReference type="InterPro" id="IPR000847">
    <property type="entry name" value="LysR_HTH_N"/>
</dbReference>
<evidence type="ECO:0000256" key="2">
    <source>
        <dbReference type="ARBA" id="ARBA00023015"/>
    </source>
</evidence>
<dbReference type="Pfam" id="PF00126">
    <property type="entry name" value="HTH_1"/>
    <property type="match status" value="1"/>
</dbReference>
<feature type="domain" description="HTH lysR-type" evidence="5">
    <location>
        <begin position="7"/>
        <end position="64"/>
    </location>
</feature>
<evidence type="ECO:0000313" key="6">
    <source>
        <dbReference type="EMBL" id="QPS10841.1"/>
    </source>
</evidence>
<dbReference type="GO" id="GO:0043565">
    <property type="term" value="F:sequence-specific DNA binding"/>
    <property type="evidence" value="ECO:0007669"/>
    <property type="project" value="TreeGrafter"/>
</dbReference>
<keyword evidence="4" id="KW-0804">Transcription</keyword>
<dbReference type="PANTHER" id="PTHR30537:SF3">
    <property type="entry name" value="TRANSCRIPTIONAL REGULATORY PROTEIN"/>
    <property type="match status" value="1"/>
</dbReference>
<evidence type="ECO:0000256" key="3">
    <source>
        <dbReference type="ARBA" id="ARBA00023125"/>
    </source>
</evidence>
<evidence type="ECO:0000313" key="7">
    <source>
        <dbReference type="Proteomes" id="UP000594778"/>
    </source>
</evidence>
<sequence>MKNQPPTTWDDLRVLLALHRHQSLLAAGAALGLSTSTVARRIEALEQSLGRALVHRSSAGTTVEPDAMELVELAEQFELGLGGIKRDDRPDEKAHALTGTIRVSMGEGFVKPVTAVLSQLRSAHPGLHIELAVESRFTDVGRREVDVALRVGRSSSAVVVEKWAGQLTFGLYASHGYVEQRLPGRHLRVQDFASHDFVGQDLATGRQDASNQWLASRGATRFVFRSSSDLARQEATEQGQGICLLPDAMAHAVPGLARLEVDAPLPSCPVYLAYHRDRRNVPGVRAVIDALGVALADGLQLPAEKAAVERPGADLRLAR</sequence>
<dbReference type="InterPro" id="IPR036388">
    <property type="entry name" value="WH-like_DNA-bd_sf"/>
</dbReference>
<dbReference type="RefSeq" id="WP_197957155.1">
    <property type="nucleotide sequence ID" value="NZ_CP065668.1"/>
</dbReference>
<evidence type="ECO:0000259" key="5">
    <source>
        <dbReference type="PROSITE" id="PS50931"/>
    </source>
</evidence>
<dbReference type="EMBL" id="CP065668">
    <property type="protein sequence ID" value="QPS10841.1"/>
    <property type="molecule type" value="Genomic_DNA"/>
</dbReference>
<organism evidence="6 7">
    <name type="scientific">Delftia acidovorans</name>
    <name type="common">Pseudomonas acidovorans</name>
    <name type="synonym">Comamonas acidovorans</name>
    <dbReference type="NCBI Taxonomy" id="80866"/>
    <lineage>
        <taxon>Bacteria</taxon>
        <taxon>Pseudomonadati</taxon>
        <taxon>Pseudomonadota</taxon>
        <taxon>Betaproteobacteria</taxon>
        <taxon>Burkholderiales</taxon>
        <taxon>Comamonadaceae</taxon>
        <taxon>Delftia</taxon>
    </lineage>
</organism>
<dbReference type="GO" id="GO:0003700">
    <property type="term" value="F:DNA-binding transcription factor activity"/>
    <property type="evidence" value="ECO:0007669"/>
    <property type="project" value="InterPro"/>
</dbReference>
<evidence type="ECO:0000256" key="4">
    <source>
        <dbReference type="ARBA" id="ARBA00023163"/>
    </source>
</evidence>
<dbReference type="PANTHER" id="PTHR30537">
    <property type="entry name" value="HTH-TYPE TRANSCRIPTIONAL REGULATOR"/>
    <property type="match status" value="1"/>
</dbReference>
<dbReference type="GO" id="GO:0006351">
    <property type="term" value="P:DNA-templated transcription"/>
    <property type="evidence" value="ECO:0007669"/>
    <property type="project" value="TreeGrafter"/>
</dbReference>
<dbReference type="PROSITE" id="PS50931">
    <property type="entry name" value="HTH_LYSR"/>
    <property type="match status" value="1"/>
</dbReference>
<dbReference type="Gene3D" id="3.40.190.290">
    <property type="match status" value="1"/>
</dbReference>
<proteinExistence type="inferred from homology"/>
<dbReference type="Proteomes" id="UP000594778">
    <property type="component" value="Chromosome"/>
</dbReference>
<gene>
    <name evidence="6" type="ORF">I6G66_12980</name>
</gene>
<keyword evidence="3" id="KW-0238">DNA-binding</keyword>
<reference evidence="6 7" key="1">
    <citation type="submission" date="2020-12" db="EMBL/GenBank/DDBJ databases">
        <title>FDA dAtabase for Regulatory Grade micrObial Sequences (FDA-ARGOS): Supporting development and validation of Infectious Disease Dx tests.</title>
        <authorList>
            <person name="Sproer C."/>
            <person name="Gronow S."/>
            <person name="Severitt S."/>
            <person name="Schroder I."/>
            <person name="Tallon L."/>
            <person name="Sadzewicz L."/>
            <person name="Zhao X."/>
            <person name="Boylan J."/>
            <person name="Ott S."/>
            <person name="Bowen H."/>
            <person name="Vavikolanu K."/>
            <person name="Mehta A."/>
            <person name="Aluvathingal J."/>
            <person name="Nadendla S."/>
            <person name="Lowell S."/>
            <person name="Myers T."/>
            <person name="Yan Y."/>
            <person name="Sichtig H."/>
        </authorList>
    </citation>
    <scope>NUCLEOTIDE SEQUENCE [LARGE SCALE GENOMIC DNA]</scope>
    <source>
        <strain evidence="6 7">FDAARGOS_909</strain>
    </source>
</reference>
<accession>A0A7T2W131</accession>
<name>A0A7T2W131_DELAC</name>
<protein>
    <submittedName>
        <fullName evidence="6">LysR family transcriptional regulator</fullName>
    </submittedName>
</protein>
<dbReference type="InterPro" id="IPR005119">
    <property type="entry name" value="LysR_subst-bd"/>
</dbReference>